<keyword evidence="3" id="KW-1185">Reference proteome</keyword>
<organism evidence="2 3">
    <name type="scientific">Pleurodeles waltl</name>
    <name type="common">Iberian ribbed newt</name>
    <dbReference type="NCBI Taxonomy" id="8319"/>
    <lineage>
        <taxon>Eukaryota</taxon>
        <taxon>Metazoa</taxon>
        <taxon>Chordata</taxon>
        <taxon>Craniata</taxon>
        <taxon>Vertebrata</taxon>
        <taxon>Euteleostomi</taxon>
        <taxon>Amphibia</taxon>
        <taxon>Batrachia</taxon>
        <taxon>Caudata</taxon>
        <taxon>Salamandroidea</taxon>
        <taxon>Salamandridae</taxon>
        <taxon>Pleurodelinae</taxon>
        <taxon>Pleurodeles</taxon>
    </lineage>
</organism>
<sequence>MRDAARTKMVGACEAQGSEADSWPRGGERNLTKAPFSGGRWSLGMPPPPLLWGEGAAGDGPLWRPWPGTASRPGHSQEGEEAERARRET</sequence>
<gene>
    <name evidence="2" type="ORF">NDU88_003607</name>
</gene>
<protein>
    <submittedName>
        <fullName evidence="2">Uncharacterized protein</fullName>
    </submittedName>
</protein>
<evidence type="ECO:0000256" key="1">
    <source>
        <dbReference type="SAM" id="MobiDB-lite"/>
    </source>
</evidence>
<feature type="region of interest" description="Disordered" evidence="1">
    <location>
        <begin position="1"/>
        <end position="89"/>
    </location>
</feature>
<dbReference type="Proteomes" id="UP001066276">
    <property type="component" value="Chromosome 11"/>
</dbReference>
<evidence type="ECO:0000313" key="2">
    <source>
        <dbReference type="EMBL" id="KAJ1090475.1"/>
    </source>
</evidence>
<proteinExistence type="predicted"/>
<name>A0AAV7LIY9_PLEWA</name>
<reference evidence="2" key="1">
    <citation type="journal article" date="2022" name="bioRxiv">
        <title>Sequencing and chromosome-scale assembly of the giantPleurodeles waltlgenome.</title>
        <authorList>
            <person name="Brown T."/>
            <person name="Elewa A."/>
            <person name="Iarovenko S."/>
            <person name="Subramanian E."/>
            <person name="Araus A.J."/>
            <person name="Petzold A."/>
            <person name="Susuki M."/>
            <person name="Suzuki K.-i.T."/>
            <person name="Hayashi T."/>
            <person name="Toyoda A."/>
            <person name="Oliveira C."/>
            <person name="Osipova E."/>
            <person name="Leigh N.D."/>
            <person name="Simon A."/>
            <person name="Yun M.H."/>
        </authorList>
    </citation>
    <scope>NUCLEOTIDE SEQUENCE</scope>
    <source>
        <strain evidence="2">20211129_DDA</strain>
        <tissue evidence="2">Liver</tissue>
    </source>
</reference>
<evidence type="ECO:0000313" key="3">
    <source>
        <dbReference type="Proteomes" id="UP001066276"/>
    </source>
</evidence>
<accession>A0AAV7LIY9</accession>
<dbReference type="AlphaFoldDB" id="A0AAV7LIY9"/>
<comment type="caution">
    <text evidence="2">The sequence shown here is derived from an EMBL/GenBank/DDBJ whole genome shotgun (WGS) entry which is preliminary data.</text>
</comment>
<dbReference type="EMBL" id="JANPWB010000015">
    <property type="protein sequence ID" value="KAJ1090475.1"/>
    <property type="molecule type" value="Genomic_DNA"/>
</dbReference>
<feature type="compositionally biased region" description="Basic and acidic residues" evidence="1">
    <location>
        <begin position="75"/>
        <end position="89"/>
    </location>
</feature>